<evidence type="ECO:0000256" key="2">
    <source>
        <dbReference type="ARBA" id="ARBA00023002"/>
    </source>
</evidence>
<dbReference type="SUPFAM" id="SSF55347">
    <property type="entry name" value="Glyceraldehyde-3-phosphate dehydrogenase-like, C-terminal domain"/>
    <property type="match status" value="1"/>
</dbReference>
<dbReference type="PANTHER" id="PTHR22604:SF105">
    <property type="entry name" value="TRANS-1,2-DIHYDROBENZENE-1,2-DIOL DEHYDROGENASE"/>
    <property type="match status" value="1"/>
</dbReference>
<feature type="domain" description="GFO/IDH/MocA-like oxidoreductase" evidence="4">
    <location>
        <begin position="137"/>
        <end position="247"/>
    </location>
</feature>
<proteinExistence type="inferred from homology"/>
<evidence type="ECO:0000313" key="5">
    <source>
        <dbReference type="EMBL" id="GLB49550.1"/>
    </source>
</evidence>
<dbReference type="InterPro" id="IPR055170">
    <property type="entry name" value="GFO_IDH_MocA-like_dom"/>
</dbReference>
<dbReference type="Pfam" id="PF01408">
    <property type="entry name" value="GFO_IDH_MocA"/>
    <property type="match status" value="1"/>
</dbReference>
<evidence type="ECO:0000259" key="3">
    <source>
        <dbReference type="Pfam" id="PF01408"/>
    </source>
</evidence>
<reference evidence="5" key="1">
    <citation type="submission" date="2022-07" db="EMBL/GenBank/DDBJ databases">
        <title>Taxonomy of Novel Oxalotrophic and Methylotrophic Bacteria.</title>
        <authorList>
            <person name="Sahin N."/>
            <person name="Tani A."/>
        </authorList>
    </citation>
    <scope>NUCLEOTIDE SEQUENCE</scope>
    <source>
        <strain evidence="5">Y10</strain>
    </source>
</reference>
<feature type="domain" description="Gfo/Idh/MocA-like oxidoreductase N-terminal" evidence="3">
    <location>
        <begin position="5"/>
        <end position="122"/>
    </location>
</feature>
<dbReference type="Gene3D" id="3.40.50.720">
    <property type="entry name" value="NAD(P)-binding Rossmann-like Domain"/>
    <property type="match status" value="1"/>
</dbReference>
<comment type="similarity">
    <text evidence="1">Belongs to the Gfo/Idh/MocA family.</text>
</comment>
<comment type="caution">
    <text evidence="5">The sequence shown here is derived from an EMBL/GenBank/DDBJ whole genome shotgun (WGS) entry which is preliminary data.</text>
</comment>
<dbReference type="EMBL" id="BRVO01000002">
    <property type="protein sequence ID" value="GLB49550.1"/>
    <property type="molecule type" value="Genomic_DNA"/>
</dbReference>
<dbReference type="RefSeq" id="WP_281765179.1">
    <property type="nucleotide sequence ID" value="NZ_BRVO01000002.1"/>
</dbReference>
<protein>
    <submittedName>
        <fullName evidence="5">Oxidoreductase</fullName>
    </submittedName>
</protein>
<keyword evidence="6" id="KW-1185">Reference proteome</keyword>
<evidence type="ECO:0000313" key="6">
    <source>
        <dbReference type="Proteomes" id="UP001143543"/>
    </source>
</evidence>
<dbReference type="SUPFAM" id="SSF51735">
    <property type="entry name" value="NAD(P)-binding Rossmann-fold domains"/>
    <property type="match status" value="1"/>
</dbReference>
<evidence type="ECO:0000256" key="1">
    <source>
        <dbReference type="ARBA" id="ARBA00010928"/>
    </source>
</evidence>
<dbReference type="InterPro" id="IPR036291">
    <property type="entry name" value="NAD(P)-bd_dom_sf"/>
</dbReference>
<dbReference type="InterPro" id="IPR050984">
    <property type="entry name" value="Gfo/Idh/MocA_domain"/>
</dbReference>
<dbReference type="Gene3D" id="3.30.360.10">
    <property type="entry name" value="Dihydrodipicolinate Reductase, domain 2"/>
    <property type="match status" value="1"/>
</dbReference>
<dbReference type="Proteomes" id="UP001143543">
    <property type="component" value="Unassembled WGS sequence"/>
</dbReference>
<evidence type="ECO:0000259" key="4">
    <source>
        <dbReference type="Pfam" id="PF22725"/>
    </source>
</evidence>
<dbReference type="Pfam" id="PF22725">
    <property type="entry name" value="GFO_IDH_MocA_C3"/>
    <property type="match status" value="1"/>
</dbReference>
<organism evidence="5 6">
    <name type="scientific">Neptunitalea lumnitzerae</name>
    <dbReference type="NCBI Taxonomy" id="2965509"/>
    <lineage>
        <taxon>Bacteria</taxon>
        <taxon>Pseudomonadati</taxon>
        <taxon>Bacteroidota</taxon>
        <taxon>Flavobacteriia</taxon>
        <taxon>Flavobacteriales</taxon>
        <taxon>Flavobacteriaceae</taxon>
        <taxon>Neptunitalea</taxon>
    </lineage>
</organism>
<accession>A0ABQ5MKH0</accession>
<keyword evidence="2" id="KW-0560">Oxidoreductase</keyword>
<gene>
    <name evidence="5" type="ORF">Y10_19180</name>
</gene>
<dbReference type="InterPro" id="IPR000683">
    <property type="entry name" value="Gfo/Idh/MocA-like_OxRdtase_N"/>
</dbReference>
<sequence>MSSKINWAILGTGKIARKFATDLKVVPNTVMYAVGSRTKESAERFSKEFNFENSYGSYEALINDENIDAIYIASPHAYHFEHTKMCLEKGIAVLCEKPFAMNSNQVQEMIALAREKDVLLMEALWTHFLPHYQFVMDFTQKKTFGKIKSMKADFGFFREFSNDDRVFNKSLGGGSLLDIGIYPIFAALTLLGLPDGIKASATFFDNGADATCSMEFSYANNVKAFLESSLIEETPTEAIIEYEKGTVHILRKFHEPSKVKLIDANGTVEIKDFNYTTIGYNYETAHFTELLLNGAKESPLMNFDKSLKIIGLLDKVRELIGLEY</sequence>
<dbReference type="PANTHER" id="PTHR22604">
    <property type="entry name" value="OXIDOREDUCTASES"/>
    <property type="match status" value="1"/>
</dbReference>
<name>A0ABQ5MKH0_9FLAO</name>